<evidence type="ECO:0000256" key="7">
    <source>
        <dbReference type="ARBA" id="ARBA00023315"/>
    </source>
</evidence>
<feature type="binding site" evidence="8">
    <location>
        <position position="403"/>
    </location>
    <ligand>
        <name>substrate</name>
    </ligand>
</feature>
<comment type="catalytic activity">
    <reaction evidence="8">
        <text>L-glutamate + acetyl-CoA = N-acetyl-L-glutamate + CoA + H(+)</text>
        <dbReference type="Rhea" id="RHEA:24292"/>
        <dbReference type="ChEBI" id="CHEBI:15378"/>
        <dbReference type="ChEBI" id="CHEBI:29985"/>
        <dbReference type="ChEBI" id="CHEBI:44337"/>
        <dbReference type="ChEBI" id="CHEBI:57287"/>
        <dbReference type="ChEBI" id="CHEBI:57288"/>
        <dbReference type="EC" id="2.3.1.1"/>
    </reaction>
</comment>
<dbReference type="AlphaFoldDB" id="A0A3Q8F358"/>
<feature type="site" description="Involved in the stabilization of negative charge on the oxyanion by the formation of the oxyanion hole" evidence="8">
    <location>
        <position position="119"/>
    </location>
</feature>
<dbReference type="KEGG" id="kso:CKSOR_00069"/>
<feature type="binding site" evidence="8">
    <location>
        <position position="193"/>
    </location>
    <ligand>
        <name>substrate</name>
    </ligand>
</feature>
<dbReference type="EC" id="2.3.1.35" evidence="8"/>
<sequence>MAINLMVPDIDDIHNVDGVKIGIASAGIKKTNKNDLTIFTFTSGTNVAGVFTKNLFCAPPVQICKNHLNIEEHFAGMIINTGIANSGTGTKGIYDALKVCESFSKLLNVNVEKILPFSTGVILENLPSDKIIHAIPIAMGNLTKNNWYNAAHSIMTTDTLPKIYSKKIKINKEDVVITGISKGAGMIMPNMATMLAFICTDIGIDKSLLNDMIKDIVKVSFNAITVDGDTSTNDSFIIAATGKSKIFIESKENIYYSLVFNELKNAAIDLAQKIIRDGEGATKFVTIQVINAKNSILAKQVGYSIANSPLVKTALYASDPNLGRIISAIGQTCLEEIDINKIDIYIGNLLILKNGSKSENYIEKLAKNIMLEKEIVFTISLNNGIISETIYTCDLSNQYIDINANYRS</sequence>
<evidence type="ECO:0000256" key="2">
    <source>
        <dbReference type="ARBA" id="ARBA00011475"/>
    </source>
</evidence>
<keyword evidence="8" id="KW-0963">Cytoplasm</keyword>
<feature type="binding site" evidence="8">
    <location>
        <position position="156"/>
    </location>
    <ligand>
        <name>substrate</name>
    </ligand>
</feature>
<feature type="chain" id="PRO_5023565951" description="Arginine biosynthesis bifunctional protein ArgJ alpha chain" evidence="8">
    <location>
        <begin position="1"/>
        <end position="192"/>
    </location>
</feature>
<comment type="subunit">
    <text evidence="2 8">Heterotetramer of two alpha and two beta chains.</text>
</comment>
<dbReference type="InterPro" id="IPR016117">
    <property type="entry name" value="ArgJ-like_dom_sf"/>
</dbReference>
<dbReference type="Proteomes" id="UP000266796">
    <property type="component" value="Chromosome"/>
</dbReference>
<keyword evidence="3 8" id="KW-0055">Arginine biosynthesis</keyword>
<comment type="pathway">
    <text evidence="8">Amino-acid biosynthesis; L-arginine biosynthesis; N(2)-acetyl-L-ornithine from L-glutamate: step 1/4.</text>
</comment>
<dbReference type="EMBL" id="CP025628">
    <property type="protein sequence ID" value="AWD32213.1"/>
    <property type="molecule type" value="Genomic_DNA"/>
</dbReference>
<evidence type="ECO:0000313" key="9">
    <source>
        <dbReference type="EMBL" id="AWD32213.1"/>
    </source>
</evidence>
<feature type="binding site" evidence="8">
    <location>
        <position position="408"/>
    </location>
    <ligand>
        <name>substrate</name>
    </ligand>
</feature>
<dbReference type="GO" id="GO:0006592">
    <property type="term" value="P:ornithine biosynthetic process"/>
    <property type="evidence" value="ECO:0007669"/>
    <property type="project" value="TreeGrafter"/>
</dbReference>
<gene>
    <name evidence="8 9" type="primary">argJ</name>
    <name evidence="9" type="ORF">CKSOR_00069</name>
</gene>
<keyword evidence="7 8" id="KW-0012">Acyltransferase</keyword>
<evidence type="ECO:0000256" key="3">
    <source>
        <dbReference type="ARBA" id="ARBA00022571"/>
    </source>
</evidence>
<dbReference type="Pfam" id="PF01960">
    <property type="entry name" value="ArgJ"/>
    <property type="match status" value="1"/>
</dbReference>
<dbReference type="UniPathway" id="UPA00068">
    <property type="reaction ID" value="UER00106"/>
</dbReference>
<dbReference type="RefSeq" id="WP_108673638.1">
    <property type="nucleotide sequence ID" value="NZ_CP025628.1"/>
</dbReference>
<dbReference type="GO" id="GO:0004042">
    <property type="term" value="F:L-glutamate N-acetyltransferase activity"/>
    <property type="evidence" value="ECO:0007669"/>
    <property type="project" value="UniProtKB-UniRule"/>
</dbReference>
<feature type="site" description="Cleavage; by autolysis" evidence="8">
    <location>
        <begin position="192"/>
        <end position="193"/>
    </location>
</feature>
<dbReference type="GO" id="GO:0004358">
    <property type="term" value="F:L-glutamate N-acetyltransferase activity, acting on acetyl-L-ornithine as donor"/>
    <property type="evidence" value="ECO:0007669"/>
    <property type="project" value="UniProtKB-UniRule"/>
</dbReference>
<dbReference type="InterPro" id="IPR002813">
    <property type="entry name" value="Arg_biosynth_ArgJ"/>
</dbReference>
<dbReference type="GO" id="GO:0006526">
    <property type="term" value="P:L-arginine biosynthetic process"/>
    <property type="evidence" value="ECO:0007669"/>
    <property type="project" value="UniProtKB-UniRule"/>
</dbReference>
<comment type="function">
    <text evidence="8">Catalyzes two activities which are involved in the cyclic version of arginine biosynthesis: the synthesis of N-acetylglutamate from glutamate and acetyl-CoA as the acetyl donor, and of ornithine by transacetylation between N(2)-acetylornithine and glutamate.</text>
</comment>
<dbReference type="SUPFAM" id="SSF56266">
    <property type="entry name" value="DmpA/ArgJ-like"/>
    <property type="match status" value="1"/>
</dbReference>
<dbReference type="NCBIfam" id="NF003802">
    <property type="entry name" value="PRK05388.1"/>
    <property type="match status" value="1"/>
</dbReference>
<feature type="chain" id="PRO_5023565952" description="Arginine biosynthesis bifunctional protein ArgJ beta chain" evidence="8">
    <location>
        <begin position="193"/>
        <end position="408"/>
    </location>
</feature>
<comment type="catalytic activity">
    <reaction evidence="8">
        <text>N(2)-acetyl-L-ornithine + L-glutamate = N-acetyl-L-glutamate + L-ornithine</text>
        <dbReference type="Rhea" id="RHEA:15349"/>
        <dbReference type="ChEBI" id="CHEBI:29985"/>
        <dbReference type="ChEBI" id="CHEBI:44337"/>
        <dbReference type="ChEBI" id="CHEBI:46911"/>
        <dbReference type="ChEBI" id="CHEBI:57805"/>
        <dbReference type="EC" id="2.3.1.35"/>
    </reaction>
</comment>
<dbReference type="FunFam" id="3.60.70.12:FF:000001">
    <property type="entry name" value="Arginine biosynthesis bifunctional protein ArgJ, chloroplastic"/>
    <property type="match status" value="1"/>
</dbReference>
<dbReference type="Gene3D" id="3.10.20.340">
    <property type="entry name" value="ArgJ beta chain, C-terminal domain"/>
    <property type="match status" value="1"/>
</dbReference>
<dbReference type="CDD" id="cd02152">
    <property type="entry name" value="OAT"/>
    <property type="match status" value="1"/>
</dbReference>
<evidence type="ECO:0000313" key="10">
    <source>
        <dbReference type="Proteomes" id="UP000266796"/>
    </source>
</evidence>
<dbReference type="HAMAP" id="MF_01106">
    <property type="entry name" value="ArgJ"/>
    <property type="match status" value="1"/>
</dbReference>
<accession>A0A3Q8F358</accession>
<dbReference type="EC" id="2.3.1.1" evidence="8"/>
<evidence type="ECO:0000256" key="6">
    <source>
        <dbReference type="ARBA" id="ARBA00022813"/>
    </source>
</evidence>
<reference evidence="9 10" key="1">
    <citation type="journal article" date="2018" name="Parasitology">
        <title>The reduced genome of Candidatus Kinetoplastibacterium sorsogonicusi, the endosymbiont of Kentomonas sorsogonicus (Trypanosomatidae): loss of the haem-synthesis pathway.</title>
        <authorList>
            <person name="Silva F.M."/>
            <person name="Kostygov A.Y."/>
            <person name="Spodareva V.V."/>
            <person name="Butenko A."/>
            <person name="Tossou R."/>
            <person name="Lukes J."/>
            <person name="Yurchenko V."/>
            <person name="Alves J.M.P."/>
        </authorList>
    </citation>
    <scope>NUCLEOTIDE SEQUENCE [LARGE SCALE GENOMIC DNA]</scope>
    <source>
        <strain evidence="9 10">MF-08</strain>
    </source>
</reference>
<evidence type="ECO:0000256" key="4">
    <source>
        <dbReference type="ARBA" id="ARBA00022605"/>
    </source>
</evidence>
<keyword evidence="6 8" id="KW-0068">Autocatalytic cleavage</keyword>
<dbReference type="InterPro" id="IPR042195">
    <property type="entry name" value="ArgJ_beta_C"/>
</dbReference>
<evidence type="ECO:0000256" key="5">
    <source>
        <dbReference type="ARBA" id="ARBA00022679"/>
    </source>
</evidence>
<name>A0A3Q8F358_9PROT</name>
<keyword evidence="4 8" id="KW-0028">Amino-acid biosynthesis</keyword>
<dbReference type="OrthoDB" id="9804242at2"/>
<dbReference type="GO" id="GO:0005737">
    <property type="term" value="C:cytoplasm"/>
    <property type="evidence" value="ECO:0007669"/>
    <property type="project" value="UniProtKB-SubCell"/>
</dbReference>
<protein>
    <recommendedName>
        <fullName evidence="8">Arginine biosynthesis bifunctional protein ArgJ</fullName>
    </recommendedName>
    <domain>
        <recommendedName>
            <fullName evidence="8">Glutamate N-acetyltransferase</fullName>
            <ecNumber evidence="8">2.3.1.35</ecNumber>
        </recommendedName>
        <alternativeName>
            <fullName evidence="8">Ornithine acetyltransferase</fullName>
            <shortName evidence="8">OATase</shortName>
        </alternativeName>
        <alternativeName>
            <fullName evidence="8">Ornithine transacetylase</fullName>
        </alternativeName>
    </domain>
    <domain>
        <recommendedName>
            <fullName evidence="8">Amino-acid acetyltransferase</fullName>
            <ecNumber evidence="8">2.3.1.1</ecNumber>
        </recommendedName>
        <alternativeName>
            <fullName evidence="8">N-acetylglutamate synthase</fullName>
            <shortName evidence="8">AGSase</shortName>
        </alternativeName>
    </domain>
    <component>
        <recommendedName>
            <fullName evidence="8">Arginine biosynthesis bifunctional protein ArgJ alpha chain</fullName>
        </recommendedName>
    </component>
    <component>
        <recommendedName>
            <fullName evidence="8">Arginine biosynthesis bifunctional protein ArgJ beta chain</fullName>
        </recommendedName>
    </component>
</protein>
<keyword evidence="8" id="KW-0511">Multifunctional enzyme</keyword>
<keyword evidence="10" id="KW-1185">Reference proteome</keyword>
<keyword evidence="5 8" id="KW-0808">Transferase</keyword>
<comment type="pathway">
    <text evidence="8">Amino-acid biosynthesis; L-arginine biosynthesis; L-ornithine and N-acetyl-L-glutamate from L-glutamate and N(2)-acetyl-L-ornithine (cyclic): step 1/1.</text>
</comment>
<feature type="active site" description="Nucleophile" evidence="8">
    <location>
        <position position="193"/>
    </location>
</feature>
<evidence type="ECO:0000256" key="8">
    <source>
        <dbReference type="HAMAP-Rule" id="MF_01106"/>
    </source>
</evidence>
<proteinExistence type="inferred from homology"/>
<feature type="site" description="Involved in the stabilization of negative charge on the oxyanion by the formation of the oxyanion hole" evidence="8">
    <location>
        <position position="120"/>
    </location>
</feature>
<feature type="binding site" evidence="8">
    <location>
        <position position="182"/>
    </location>
    <ligand>
        <name>substrate</name>
    </ligand>
</feature>
<dbReference type="NCBIfam" id="TIGR00120">
    <property type="entry name" value="ArgJ"/>
    <property type="match status" value="1"/>
</dbReference>
<evidence type="ECO:0000256" key="1">
    <source>
        <dbReference type="ARBA" id="ARBA00006774"/>
    </source>
</evidence>
<organism evidence="9 10">
    <name type="scientific">Candidatus Kinetoplastidibacterium kentomonadis</name>
    <dbReference type="NCBI Taxonomy" id="1576550"/>
    <lineage>
        <taxon>Bacteria</taxon>
        <taxon>Pseudomonadati</taxon>
        <taxon>Pseudomonadota</taxon>
        <taxon>Betaproteobacteria</taxon>
        <taxon>Candidatus Kinetoplastidibacterium</taxon>
    </lineage>
</organism>
<comment type="similarity">
    <text evidence="1 8">Belongs to the ArgJ family.</text>
</comment>
<dbReference type="Gene3D" id="3.60.70.12">
    <property type="entry name" value="L-amino peptidase D-ALA esterase/amidase"/>
    <property type="match status" value="1"/>
</dbReference>
<comment type="subcellular location">
    <subcellularLocation>
        <location evidence="8">Cytoplasm</location>
    </subcellularLocation>
</comment>
<feature type="binding site" evidence="8">
    <location>
        <position position="279"/>
    </location>
    <ligand>
        <name>substrate</name>
    </ligand>
</feature>
<dbReference type="PANTHER" id="PTHR23100">
    <property type="entry name" value="ARGININE BIOSYNTHESIS BIFUNCTIONAL PROTEIN ARGJ"/>
    <property type="match status" value="1"/>
</dbReference>
<dbReference type="PANTHER" id="PTHR23100:SF0">
    <property type="entry name" value="ARGININE BIOSYNTHESIS BIFUNCTIONAL PROTEIN ARGJ, MITOCHONDRIAL"/>
    <property type="match status" value="1"/>
</dbReference>